<reference evidence="2" key="3">
    <citation type="submission" date="2015-04" db="UniProtKB">
        <authorList>
            <consortium name="EnsemblPlants"/>
        </authorList>
    </citation>
    <scope>IDENTIFICATION</scope>
</reference>
<dbReference type="HOGENOM" id="CLU_023151_4_2_1"/>
<keyword evidence="3" id="KW-1185">Reference proteome</keyword>
<dbReference type="PROSITE" id="PS50181">
    <property type="entry name" value="FBOX"/>
    <property type="match status" value="1"/>
</dbReference>
<dbReference type="EnsemblPlants" id="LPERR01G18430.1">
    <property type="protein sequence ID" value="LPERR01G18430.1"/>
    <property type="gene ID" value="LPERR01G18430"/>
</dbReference>
<organism evidence="2 3">
    <name type="scientific">Leersia perrieri</name>
    <dbReference type="NCBI Taxonomy" id="77586"/>
    <lineage>
        <taxon>Eukaryota</taxon>
        <taxon>Viridiplantae</taxon>
        <taxon>Streptophyta</taxon>
        <taxon>Embryophyta</taxon>
        <taxon>Tracheophyta</taxon>
        <taxon>Spermatophyta</taxon>
        <taxon>Magnoliopsida</taxon>
        <taxon>Liliopsida</taxon>
        <taxon>Poales</taxon>
        <taxon>Poaceae</taxon>
        <taxon>BOP clade</taxon>
        <taxon>Oryzoideae</taxon>
        <taxon>Oryzeae</taxon>
        <taxon>Oryzinae</taxon>
        <taxon>Leersia</taxon>
    </lineage>
</organism>
<dbReference type="SUPFAM" id="SSF52047">
    <property type="entry name" value="RNI-like"/>
    <property type="match status" value="1"/>
</dbReference>
<dbReference type="AlphaFoldDB" id="A0A0D9V2K0"/>
<evidence type="ECO:0000313" key="3">
    <source>
        <dbReference type="Proteomes" id="UP000032180"/>
    </source>
</evidence>
<evidence type="ECO:0000259" key="1">
    <source>
        <dbReference type="PROSITE" id="PS50181"/>
    </source>
</evidence>
<dbReference type="InterPro" id="IPR053781">
    <property type="entry name" value="F-box_AtFBL13-like"/>
</dbReference>
<dbReference type="InterPro" id="IPR032675">
    <property type="entry name" value="LRR_dom_sf"/>
</dbReference>
<name>A0A0D9V2K0_9ORYZ</name>
<dbReference type="PANTHER" id="PTHR32141">
    <property type="match status" value="1"/>
</dbReference>
<dbReference type="SUPFAM" id="SSF81383">
    <property type="entry name" value="F-box domain"/>
    <property type="match status" value="1"/>
</dbReference>
<dbReference type="Proteomes" id="UP000032180">
    <property type="component" value="Chromosome 1"/>
</dbReference>
<reference evidence="2 3" key="1">
    <citation type="submission" date="2012-08" db="EMBL/GenBank/DDBJ databases">
        <title>Oryza genome evolution.</title>
        <authorList>
            <person name="Wing R.A."/>
        </authorList>
    </citation>
    <scope>NUCLEOTIDE SEQUENCE</scope>
</reference>
<dbReference type="Gene3D" id="3.80.10.10">
    <property type="entry name" value="Ribonuclease Inhibitor"/>
    <property type="match status" value="1"/>
</dbReference>
<sequence length="379" mass="41661">MATAMDAILHLFYSCLPDDPVSSTASLSAAFTSSSSSDGGGEDEDRISALPDDLLRHIVGLLRTKDAARTTALSTRWRGIWHTTPLVLIDGDLVPHEPYNASAAGGVIAAAVTRVLASHPGPFRCVRLVNNFMDQRRDELASWMRDLADKGVEDLVFVNRPWPLDLELPDSILRCASLRRLYLGVCRFPDTAGHPRGPDVFPRLQELGICHCIMADRDLEHVLACCPALETFALIVGYGAPSCVRVESHSLRCVLLWLTMVAELAIVDAPCLERLILWETYAGDEETTMIKIGHAPQLTVLGYLHAGIHTLQIGNTVIKAGMMNVSLRARVPSVKVLGIKVNFAVCEELEMLPCFLKCFPHVEALHIKVVDLHDQFTQV</sequence>
<dbReference type="Pfam" id="PF24758">
    <property type="entry name" value="LRR_At5g56370"/>
    <property type="match status" value="1"/>
</dbReference>
<protein>
    <recommendedName>
        <fullName evidence="1">F-box domain-containing protein</fullName>
    </recommendedName>
</protein>
<dbReference type="CDD" id="cd22160">
    <property type="entry name" value="F-box_AtFBL13-like"/>
    <property type="match status" value="1"/>
</dbReference>
<dbReference type="PANTHER" id="PTHR32141:SF162">
    <property type="entry name" value="F-BOX DOMAIN-CONTAINING PROTEIN"/>
    <property type="match status" value="1"/>
</dbReference>
<accession>A0A0D9V2K0</accession>
<dbReference type="Pfam" id="PF00646">
    <property type="entry name" value="F-box"/>
    <property type="match status" value="1"/>
</dbReference>
<proteinExistence type="predicted"/>
<feature type="domain" description="F-box" evidence="1">
    <location>
        <begin position="44"/>
        <end position="80"/>
    </location>
</feature>
<evidence type="ECO:0000313" key="2">
    <source>
        <dbReference type="EnsemblPlants" id="LPERR01G18430.1"/>
    </source>
</evidence>
<dbReference type="STRING" id="77586.A0A0D9V2K0"/>
<dbReference type="InterPro" id="IPR036047">
    <property type="entry name" value="F-box-like_dom_sf"/>
</dbReference>
<reference evidence="3" key="2">
    <citation type="submission" date="2013-12" db="EMBL/GenBank/DDBJ databases">
        <authorList>
            <person name="Yu Y."/>
            <person name="Lee S."/>
            <person name="de Baynast K."/>
            <person name="Wissotski M."/>
            <person name="Liu L."/>
            <person name="Talag J."/>
            <person name="Goicoechea J."/>
            <person name="Angelova A."/>
            <person name="Jetty R."/>
            <person name="Kudrna D."/>
            <person name="Golser W."/>
            <person name="Rivera L."/>
            <person name="Zhang J."/>
            <person name="Wing R."/>
        </authorList>
    </citation>
    <scope>NUCLEOTIDE SEQUENCE</scope>
</reference>
<dbReference type="Gramene" id="LPERR01G18430.1">
    <property type="protein sequence ID" value="LPERR01G18430.1"/>
    <property type="gene ID" value="LPERR01G18430"/>
</dbReference>
<dbReference type="InterPro" id="IPR055302">
    <property type="entry name" value="F-box_dom-containing"/>
</dbReference>
<dbReference type="InterPro" id="IPR055411">
    <property type="entry name" value="LRR_FXL15/At3g58940/PEG3-like"/>
</dbReference>
<dbReference type="InterPro" id="IPR001810">
    <property type="entry name" value="F-box_dom"/>
</dbReference>